<evidence type="ECO:0000313" key="3">
    <source>
        <dbReference type="Proteomes" id="UP001059041"/>
    </source>
</evidence>
<protein>
    <submittedName>
        <fullName evidence="2">Uncharacterized protein</fullName>
    </submittedName>
</protein>
<proteinExistence type="predicted"/>
<feature type="chain" id="PRO_5040881677" evidence="1">
    <location>
        <begin position="19"/>
        <end position="74"/>
    </location>
</feature>
<evidence type="ECO:0000313" key="2">
    <source>
        <dbReference type="EMBL" id="KAI7792174.1"/>
    </source>
</evidence>
<organism evidence="2 3">
    <name type="scientific">Triplophysa rosa</name>
    <name type="common">Cave loach</name>
    <dbReference type="NCBI Taxonomy" id="992332"/>
    <lineage>
        <taxon>Eukaryota</taxon>
        <taxon>Metazoa</taxon>
        <taxon>Chordata</taxon>
        <taxon>Craniata</taxon>
        <taxon>Vertebrata</taxon>
        <taxon>Euteleostomi</taxon>
        <taxon>Actinopterygii</taxon>
        <taxon>Neopterygii</taxon>
        <taxon>Teleostei</taxon>
        <taxon>Ostariophysi</taxon>
        <taxon>Cypriniformes</taxon>
        <taxon>Nemacheilidae</taxon>
        <taxon>Triplophysa</taxon>
    </lineage>
</organism>
<sequence length="74" mass="8527">KWFNKLIVCELLLWGGHELEFSPKCSNPSRDNSGPTIHTSFLSWGWTWKRESEVVLSGYVKCVSAAMQFQMMES</sequence>
<feature type="signal peptide" evidence="1">
    <location>
        <begin position="1"/>
        <end position="18"/>
    </location>
</feature>
<accession>A0A9W7T9M6</accession>
<keyword evidence="3" id="KW-1185">Reference proteome</keyword>
<comment type="caution">
    <text evidence="2">The sequence shown here is derived from an EMBL/GenBank/DDBJ whole genome shotgun (WGS) entry which is preliminary data.</text>
</comment>
<name>A0A9W7T9M6_TRIRA</name>
<dbReference type="EMBL" id="JAFHDT010000024">
    <property type="protein sequence ID" value="KAI7792174.1"/>
    <property type="molecule type" value="Genomic_DNA"/>
</dbReference>
<evidence type="ECO:0000256" key="1">
    <source>
        <dbReference type="SAM" id="SignalP"/>
    </source>
</evidence>
<gene>
    <name evidence="2" type="ORF">IRJ41_021975</name>
</gene>
<dbReference type="AlphaFoldDB" id="A0A9W7T9M6"/>
<dbReference type="Proteomes" id="UP001059041">
    <property type="component" value="Linkage Group LG24"/>
</dbReference>
<keyword evidence="1" id="KW-0732">Signal</keyword>
<reference evidence="2" key="1">
    <citation type="submission" date="2021-02" db="EMBL/GenBank/DDBJ databases">
        <title>Comparative genomics reveals that relaxation of natural selection precedes convergent phenotypic evolution of cavefish.</title>
        <authorList>
            <person name="Peng Z."/>
        </authorList>
    </citation>
    <scope>NUCLEOTIDE SEQUENCE</scope>
    <source>
        <tissue evidence="2">Muscle</tissue>
    </source>
</reference>
<feature type="non-terminal residue" evidence="2">
    <location>
        <position position="74"/>
    </location>
</feature>